<accession>A0A7R9DBW8</accession>
<gene>
    <name evidence="2" type="ORF">TCEB3V08_LOCUS10595</name>
</gene>
<dbReference type="AlphaFoldDB" id="A0A7R9DBW8"/>
<proteinExistence type="predicted"/>
<name>A0A7R9DBW8_TIMCR</name>
<dbReference type="EMBL" id="OC321796">
    <property type="protein sequence ID" value="CAD7410690.1"/>
    <property type="molecule type" value="Genomic_DNA"/>
</dbReference>
<sequence>MRSIVLSCTCAVLSPLLDRVDQCFNRSTGQAHCWEEQRLDWSTGSCSKLRKETRKPAPTTSETLLPVSPETTRHGVGL</sequence>
<evidence type="ECO:0000256" key="1">
    <source>
        <dbReference type="SAM" id="MobiDB-lite"/>
    </source>
</evidence>
<organism evidence="2">
    <name type="scientific">Timema cristinae</name>
    <name type="common">Walking stick</name>
    <dbReference type="NCBI Taxonomy" id="61476"/>
    <lineage>
        <taxon>Eukaryota</taxon>
        <taxon>Metazoa</taxon>
        <taxon>Ecdysozoa</taxon>
        <taxon>Arthropoda</taxon>
        <taxon>Hexapoda</taxon>
        <taxon>Insecta</taxon>
        <taxon>Pterygota</taxon>
        <taxon>Neoptera</taxon>
        <taxon>Polyneoptera</taxon>
        <taxon>Phasmatodea</taxon>
        <taxon>Timematodea</taxon>
        <taxon>Timematoidea</taxon>
        <taxon>Timematidae</taxon>
        <taxon>Timema</taxon>
    </lineage>
</organism>
<protein>
    <submittedName>
        <fullName evidence="2">Uncharacterized protein</fullName>
    </submittedName>
</protein>
<evidence type="ECO:0000313" key="2">
    <source>
        <dbReference type="EMBL" id="CAD7410690.1"/>
    </source>
</evidence>
<feature type="region of interest" description="Disordered" evidence="1">
    <location>
        <begin position="50"/>
        <end position="78"/>
    </location>
</feature>
<reference evidence="2" key="1">
    <citation type="submission" date="2020-11" db="EMBL/GenBank/DDBJ databases">
        <authorList>
            <person name="Tran Van P."/>
        </authorList>
    </citation>
    <scope>NUCLEOTIDE SEQUENCE</scope>
</reference>